<dbReference type="PANTHER" id="PTHR12110:SF21">
    <property type="entry name" value="XYLOSE ISOMERASE-LIKE TIM BARREL DOMAIN-CONTAINING PROTEIN"/>
    <property type="match status" value="1"/>
</dbReference>
<accession>A0A517ZHM1</accession>
<evidence type="ECO:0000313" key="3">
    <source>
        <dbReference type="Proteomes" id="UP000319383"/>
    </source>
</evidence>
<dbReference type="PANTHER" id="PTHR12110">
    <property type="entry name" value="HYDROXYPYRUVATE ISOMERASE"/>
    <property type="match status" value="1"/>
</dbReference>
<dbReference type="AlphaFoldDB" id="A0A517ZHM1"/>
<proteinExistence type="predicted"/>
<name>A0A517ZHM1_9PLAN</name>
<dbReference type="Proteomes" id="UP000319383">
    <property type="component" value="Chromosome"/>
</dbReference>
<dbReference type="Gene3D" id="3.20.20.150">
    <property type="entry name" value="Divalent-metal-dependent TIM barrel enzymes"/>
    <property type="match status" value="1"/>
</dbReference>
<dbReference type="Pfam" id="PF01261">
    <property type="entry name" value="AP_endonuc_2"/>
    <property type="match status" value="1"/>
</dbReference>
<organism evidence="2 3">
    <name type="scientific">Symmachiella dynata</name>
    <dbReference type="NCBI Taxonomy" id="2527995"/>
    <lineage>
        <taxon>Bacteria</taxon>
        <taxon>Pseudomonadati</taxon>
        <taxon>Planctomycetota</taxon>
        <taxon>Planctomycetia</taxon>
        <taxon>Planctomycetales</taxon>
        <taxon>Planctomycetaceae</taxon>
        <taxon>Symmachiella</taxon>
    </lineage>
</organism>
<feature type="domain" description="Xylose isomerase-like TIM barrel" evidence="1">
    <location>
        <begin position="23"/>
        <end position="249"/>
    </location>
</feature>
<dbReference type="InterPro" id="IPR013022">
    <property type="entry name" value="Xyl_isomerase-like_TIM-brl"/>
</dbReference>
<keyword evidence="3" id="KW-1185">Reference proteome</keyword>
<protein>
    <submittedName>
        <fullName evidence="2">Fructoselysine 3-epimerase</fullName>
    </submittedName>
</protein>
<dbReference type="SUPFAM" id="SSF51658">
    <property type="entry name" value="Xylose isomerase-like"/>
    <property type="match status" value="1"/>
</dbReference>
<dbReference type="EMBL" id="CP036276">
    <property type="protein sequence ID" value="QDU41970.1"/>
    <property type="molecule type" value="Genomic_DNA"/>
</dbReference>
<dbReference type="InterPro" id="IPR050312">
    <property type="entry name" value="IolE/XylAMocC-like"/>
</dbReference>
<evidence type="ECO:0000313" key="2">
    <source>
        <dbReference type="EMBL" id="QDU41970.1"/>
    </source>
</evidence>
<dbReference type="RefSeq" id="WP_145373989.1">
    <property type="nucleotide sequence ID" value="NZ_CP036276.1"/>
</dbReference>
<dbReference type="KEGG" id="sdyn:Mal52_04250"/>
<dbReference type="InterPro" id="IPR036237">
    <property type="entry name" value="Xyl_isomerase-like_sf"/>
</dbReference>
<gene>
    <name evidence="2" type="ORF">Mal52_04250</name>
</gene>
<evidence type="ECO:0000259" key="1">
    <source>
        <dbReference type="Pfam" id="PF01261"/>
    </source>
</evidence>
<sequence length="277" mass="30079">MHLSFYTYSYTDVLDLPIPETLAFAAGVGYTRVDVSGTHGKSSDPRSFDAARRKLTRETAERFGLRVAAVITHAELTGTIAAGKPLDLKGSVDLAVDVGAPVVTFHMGGPQEGIAPEALWKKTAKTIRTAADYGSSKHVSLAVDGIWPTWIDDSPDALQRLFDDVGSDDFGVNFDPCYLELIDIDPVKFFDRFANRVRHTHLKDYVGKYPKWTHHIPGQGSMDYAPLVAVAAKHKYAGTMAVECFTNMELTEAARVGYRTMTAAAETAGTSFVGAAT</sequence>
<reference evidence="2 3" key="1">
    <citation type="submission" date="2019-02" db="EMBL/GenBank/DDBJ databases">
        <title>Deep-cultivation of Planctomycetes and their phenomic and genomic characterization uncovers novel biology.</title>
        <authorList>
            <person name="Wiegand S."/>
            <person name="Jogler M."/>
            <person name="Boedeker C."/>
            <person name="Pinto D."/>
            <person name="Vollmers J."/>
            <person name="Rivas-Marin E."/>
            <person name="Kohn T."/>
            <person name="Peeters S.H."/>
            <person name="Heuer A."/>
            <person name="Rast P."/>
            <person name="Oberbeckmann S."/>
            <person name="Bunk B."/>
            <person name="Jeske O."/>
            <person name="Meyerdierks A."/>
            <person name="Storesund J.E."/>
            <person name="Kallscheuer N."/>
            <person name="Luecker S."/>
            <person name="Lage O.M."/>
            <person name="Pohl T."/>
            <person name="Merkel B.J."/>
            <person name="Hornburger P."/>
            <person name="Mueller R.-W."/>
            <person name="Bruemmer F."/>
            <person name="Labrenz M."/>
            <person name="Spormann A.M."/>
            <person name="Op den Camp H."/>
            <person name="Overmann J."/>
            <person name="Amann R."/>
            <person name="Jetten M.S.M."/>
            <person name="Mascher T."/>
            <person name="Medema M.H."/>
            <person name="Devos D.P."/>
            <person name="Kaster A.-K."/>
            <person name="Ovreas L."/>
            <person name="Rohde M."/>
            <person name="Galperin M.Y."/>
            <person name="Jogler C."/>
        </authorList>
    </citation>
    <scope>NUCLEOTIDE SEQUENCE [LARGE SCALE GENOMIC DNA]</scope>
    <source>
        <strain evidence="2 3">Mal52</strain>
    </source>
</reference>